<feature type="compositionally biased region" description="Basic residues" evidence="2">
    <location>
        <begin position="16"/>
        <end position="32"/>
    </location>
</feature>
<gene>
    <name evidence="3" type="ORF">TrST_g4667</name>
</gene>
<dbReference type="Proteomes" id="UP001165085">
    <property type="component" value="Unassembled WGS sequence"/>
</dbReference>
<evidence type="ECO:0000313" key="3">
    <source>
        <dbReference type="EMBL" id="GMH55352.1"/>
    </source>
</evidence>
<feature type="compositionally biased region" description="Polar residues" evidence="2">
    <location>
        <begin position="1"/>
        <end position="10"/>
    </location>
</feature>
<keyword evidence="1" id="KW-0677">Repeat</keyword>
<organism evidence="3 4">
    <name type="scientific">Triparma strigata</name>
    <dbReference type="NCBI Taxonomy" id="1606541"/>
    <lineage>
        <taxon>Eukaryota</taxon>
        <taxon>Sar</taxon>
        <taxon>Stramenopiles</taxon>
        <taxon>Ochrophyta</taxon>
        <taxon>Bolidophyceae</taxon>
        <taxon>Parmales</taxon>
        <taxon>Triparmaceae</taxon>
        <taxon>Triparma</taxon>
    </lineage>
</organism>
<comment type="caution">
    <text evidence="3">The sequence shown here is derived from an EMBL/GenBank/DDBJ whole genome shotgun (WGS) entry which is preliminary data.</text>
</comment>
<dbReference type="SMART" id="SM00698">
    <property type="entry name" value="MORN"/>
    <property type="match status" value="8"/>
</dbReference>
<dbReference type="InterPro" id="IPR003409">
    <property type="entry name" value="MORN"/>
</dbReference>
<dbReference type="OrthoDB" id="270720at2759"/>
<name>A0A9W7DUG2_9STRA</name>
<evidence type="ECO:0000313" key="4">
    <source>
        <dbReference type="Proteomes" id="UP001165085"/>
    </source>
</evidence>
<accession>A0A9W7DUG2</accession>
<feature type="region of interest" description="Disordered" evidence="2">
    <location>
        <begin position="1"/>
        <end position="39"/>
    </location>
</feature>
<reference evidence="4" key="1">
    <citation type="journal article" date="2023" name="Commun. Biol.">
        <title>Genome analysis of Parmales, the sister group of diatoms, reveals the evolutionary specialization of diatoms from phago-mixotrophs to photoautotrophs.</title>
        <authorList>
            <person name="Ban H."/>
            <person name="Sato S."/>
            <person name="Yoshikawa S."/>
            <person name="Yamada K."/>
            <person name="Nakamura Y."/>
            <person name="Ichinomiya M."/>
            <person name="Sato N."/>
            <person name="Blanc-Mathieu R."/>
            <person name="Endo H."/>
            <person name="Kuwata A."/>
            <person name="Ogata H."/>
        </authorList>
    </citation>
    <scope>NUCLEOTIDE SEQUENCE [LARGE SCALE GENOMIC DNA]</scope>
    <source>
        <strain evidence="4">NIES 3701</strain>
    </source>
</reference>
<evidence type="ECO:0000256" key="2">
    <source>
        <dbReference type="SAM" id="MobiDB-lite"/>
    </source>
</evidence>
<dbReference type="PANTHER" id="PTHR23084">
    <property type="entry name" value="PHOSPHATIDYLINOSITOL-4-PHOSPHATE 5-KINASE RELATED"/>
    <property type="match status" value="1"/>
</dbReference>
<dbReference type="SUPFAM" id="SSF82185">
    <property type="entry name" value="Histone H3 K4-specific methyltransferase SET7/9 N-terminal domain"/>
    <property type="match status" value="2"/>
</dbReference>
<dbReference type="Gene3D" id="2.20.110.10">
    <property type="entry name" value="Histone H3 K4-specific methyltransferase SET7/9 N-terminal domain"/>
    <property type="match status" value="4"/>
</dbReference>
<evidence type="ECO:0000256" key="1">
    <source>
        <dbReference type="ARBA" id="ARBA00022737"/>
    </source>
</evidence>
<dbReference type="EMBL" id="BRXY01000033">
    <property type="protein sequence ID" value="GMH55352.1"/>
    <property type="molecule type" value="Genomic_DNA"/>
</dbReference>
<dbReference type="AlphaFoldDB" id="A0A9W7DUG2"/>
<proteinExistence type="predicted"/>
<sequence>MSTADNSNPRPGSGKHSSHGKRKQTHHKKKRYTTAEVANPLEGVYKGDMHEGLRHGEGSLLFVNGDTYEGEFFRGMRHGQGVAKFKAGPHSFRIYEGQWKRSMRDGEGTETWPNGDVYSGEWKQDKFNGIGVLKSGSSKYAGGFKDGKKEGYGCQVFNNGSFYEGEFKNNRMDGWGEYVLADDSRYEGSWKDGLKSGLGVMTMTAGEKFDGNWEKGKRHGDGIYRWNNGKTRQGEWAHDRLLQWTHAETFGASVHYHRGRPAHLKGKGNVAKIKQLREDALFKAASTRHQEVELSSGATKVQMRLRRGDAAVVKQAEGGKG</sequence>
<protein>
    <submittedName>
        <fullName evidence="3">Uncharacterized protein</fullName>
    </submittedName>
</protein>
<dbReference type="Pfam" id="PF02493">
    <property type="entry name" value="MORN"/>
    <property type="match status" value="8"/>
</dbReference>
<dbReference type="PANTHER" id="PTHR23084:SF263">
    <property type="entry name" value="MORN REPEAT-CONTAINING PROTEIN 1"/>
    <property type="match status" value="1"/>
</dbReference>
<keyword evidence="4" id="KW-1185">Reference proteome</keyword>